<dbReference type="AlphaFoldDB" id="A0A2T4DV45"/>
<keyword evidence="1" id="KW-0998">Cell outer membrane</keyword>
<dbReference type="SUPFAM" id="SSF56935">
    <property type="entry name" value="Porins"/>
    <property type="match status" value="1"/>
</dbReference>
<name>A0A2T4DV45_9BACT</name>
<dbReference type="Gene3D" id="2.170.130.10">
    <property type="entry name" value="TonB-dependent receptor, plug domain"/>
    <property type="match status" value="1"/>
</dbReference>
<keyword evidence="1" id="KW-0472">Membrane</keyword>
<organism evidence="3 4">
    <name type="scientific">Marivirga lumbricoides</name>
    <dbReference type="NCBI Taxonomy" id="1046115"/>
    <lineage>
        <taxon>Bacteria</taxon>
        <taxon>Pseudomonadati</taxon>
        <taxon>Bacteroidota</taxon>
        <taxon>Cytophagia</taxon>
        <taxon>Cytophagales</taxon>
        <taxon>Marivirgaceae</taxon>
        <taxon>Marivirga</taxon>
    </lineage>
</organism>
<dbReference type="Proteomes" id="UP000240608">
    <property type="component" value="Unassembled WGS sequence"/>
</dbReference>
<dbReference type="InterPro" id="IPR037066">
    <property type="entry name" value="Plug_dom_sf"/>
</dbReference>
<accession>A0A2T4DV45</accession>
<evidence type="ECO:0000259" key="2">
    <source>
        <dbReference type="Pfam" id="PF07715"/>
    </source>
</evidence>
<dbReference type="InterPro" id="IPR039426">
    <property type="entry name" value="TonB-dep_rcpt-like"/>
</dbReference>
<sequence length="82" mass="8408">MPAAEASFNISKVDSKEINEFPVPSFEAALQGRAAGVQVVQGSGMAGSGSILRVRGISSISAGGDPLYVIDGVPVTQDQFLL</sequence>
<keyword evidence="1" id="KW-0812">Transmembrane</keyword>
<dbReference type="InterPro" id="IPR012910">
    <property type="entry name" value="Plug_dom"/>
</dbReference>
<evidence type="ECO:0000313" key="4">
    <source>
        <dbReference type="Proteomes" id="UP000240608"/>
    </source>
</evidence>
<evidence type="ECO:0000313" key="3">
    <source>
        <dbReference type="EMBL" id="PTB97682.1"/>
    </source>
</evidence>
<dbReference type="Pfam" id="PF07715">
    <property type="entry name" value="Plug"/>
    <property type="match status" value="1"/>
</dbReference>
<feature type="domain" description="TonB-dependent receptor plug" evidence="2">
    <location>
        <begin position="4"/>
        <end position="77"/>
    </location>
</feature>
<comment type="similarity">
    <text evidence="1">Belongs to the TonB-dependent receptor family.</text>
</comment>
<proteinExistence type="inferred from homology"/>
<evidence type="ECO:0000256" key="1">
    <source>
        <dbReference type="PROSITE-ProRule" id="PRU01360"/>
    </source>
</evidence>
<dbReference type="PROSITE" id="PS52016">
    <property type="entry name" value="TONB_DEPENDENT_REC_3"/>
    <property type="match status" value="1"/>
</dbReference>
<comment type="caution">
    <text evidence="3">The sequence shown here is derived from an EMBL/GenBank/DDBJ whole genome shotgun (WGS) entry which is preliminary data.</text>
</comment>
<keyword evidence="1" id="KW-0813">Transport</keyword>
<comment type="subcellular location">
    <subcellularLocation>
        <location evidence="1">Cell outer membrane</location>
        <topology evidence="1">Multi-pass membrane protein</topology>
    </subcellularLocation>
</comment>
<feature type="non-terminal residue" evidence="3">
    <location>
        <position position="82"/>
    </location>
</feature>
<gene>
    <name evidence="3" type="ORF">C9994_01890</name>
</gene>
<dbReference type="EMBL" id="PYVU01000008">
    <property type="protein sequence ID" value="PTB97682.1"/>
    <property type="molecule type" value="Genomic_DNA"/>
</dbReference>
<reference evidence="3 4" key="1">
    <citation type="submission" date="2018-03" db="EMBL/GenBank/DDBJ databases">
        <title>Cross-interface Injection: A General Nanoliter Liquid Handling Method Applied to Single Cells Genome Amplification Automated Nanoliter Liquid Handling Applied to Single Cell Multiple Displacement Amplification.</title>
        <authorList>
            <person name="Yun J."/>
            <person name="Xu P."/>
            <person name="Xu J."/>
            <person name="Dai X."/>
            <person name="Wang Y."/>
            <person name="Zheng X."/>
            <person name="Cao C."/>
            <person name="Yi Q."/>
            <person name="Zhu Y."/>
            <person name="Wang L."/>
            <person name="Dong Z."/>
            <person name="Huang Y."/>
            <person name="Huang L."/>
            <person name="Du W."/>
        </authorList>
    </citation>
    <scope>NUCLEOTIDE SEQUENCE [LARGE SCALE GENOMIC DNA]</scope>
    <source>
        <strain evidence="3 4">Z-D1-2</strain>
    </source>
</reference>
<dbReference type="GO" id="GO:0009279">
    <property type="term" value="C:cell outer membrane"/>
    <property type="evidence" value="ECO:0007669"/>
    <property type="project" value="UniProtKB-SubCell"/>
</dbReference>
<keyword evidence="1" id="KW-1134">Transmembrane beta strand</keyword>
<protein>
    <recommendedName>
        <fullName evidence="2">TonB-dependent receptor plug domain-containing protein</fullName>
    </recommendedName>
</protein>